<comment type="caution">
    <text evidence="2">The sequence shown here is derived from an EMBL/GenBank/DDBJ whole genome shotgun (WGS) entry which is preliminary data.</text>
</comment>
<organism evidence="2 3">
    <name type="scientific">Paramecium sonneborni</name>
    <dbReference type="NCBI Taxonomy" id="65129"/>
    <lineage>
        <taxon>Eukaryota</taxon>
        <taxon>Sar</taxon>
        <taxon>Alveolata</taxon>
        <taxon>Ciliophora</taxon>
        <taxon>Intramacronucleata</taxon>
        <taxon>Oligohymenophorea</taxon>
        <taxon>Peniculida</taxon>
        <taxon>Parameciidae</taxon>
        <taxon>Paramecium</taxon>
    </lineage>
</organism>
<feature type="transmembrane region" description="Helical" evidence="1">
    <location>
        <begin position="61"/>
        <end position="80"/>
    </location>
</feature>
<keyword evidence="1" id="KW-1133">Transmembrane helix</keyword>
<evidence type="ECO:0000313" key="3">
    <source>
        <dbReference type="Proteomes" id="UP000692954"/>
    </source>
</evidence>
<name>A0A8S1PLZ4_9CILI</name>
<evidence type="ECO:0000313" key="2">
    <source>
        <dbReference type="EMBL" id="CAD8104410.1"/>
    </source>
</evidence>
<dbReference type="AlphaFoldDB" id="A0A8S1PLZ4"/>
<protein>
    <recommendedName>
        <fullName evidence="4">Transmembrane protein</fullName>
    </recommendedName>
</protein>
<keyword evidence="1" id="KW-0812">Transmembrane</keyword>
<reference evidence="2" key="1">
    <citation type="submission" date="2021-01" db="EMBL/GenBank/DDBJ databases">
        <authorList>
            <consortium name="Genoscope - CEA"/>
            <person name="William W."/>
        </authorList>
    </citation>
    <scope>NUCLEOTIDE SEQUENCE</scope>
</reference>
<accession>A0A8S1PLZ4</accession>
<keyword evidence="1" id="KW-0472">Membrane</keyword>
<sequence length="146" mass="17943">MKNNQLFQHNKYFQKHMNQNKFRFILKICKIKIVFLNLLNSEEKKYQKHVELLDMFIKQDNFMCLVLVIEIVIQINQLILKQTFQQQLYLQKMKINLWVLFNTLIQQALIILLENNQKLFIIKLRFDTNFCFNALFCIQQIDYIKY</sequence>
<proteinExistence type="predicted"/>
<feature type="transmembrane region" description="Helical" evidence="1">
    <location>
        <begin position="95"/>
        <end position="113"/>
    </location>
</feature>
<evidence type="ECO:0000256" key="1">
    <source>
        <dbReference type="SAM" id="Phobius"/>
    </source>
</evidence>
<evidence type="ECO:0008006" key="4">
    <source>
        <dbReference type="Google" id="ProtNLM"/>
    </source>
</evidence>
<gene>
    <name evidence="2" type="ORF">PSON_ATCC_30995.1.T0820093</name>
</gene>
<dbReference type="Proteomes" id="UP000692954">
    <property type="component" value="Unassembled WGS sequence"/>
</dbReference>
<dbReference type="EMBL" id="CAJJDN010000082">
    <property type="protein sequence ID" value="CAD8104410.1"/>
    <property type="molecule type" value="Genomic_DNA"/>
</dbReference>
<keyword evidence="3" id="KW-1185">Reference proteome</keyword>